<evidence type="ECO:0000313" key="1">
    <source>
        <dbReference type="EMBL" id="KAG2247936.1"/>
    </source>
</evidence>
<organism evidence="1 2">
    <name type="scientific">Brassica carinata</name>
    <name type="common">Ethiopian mustard</name>
    <name type="synonym">Abyssinian cabbage</name>
    <dbReference type="NCBI Taxonomy" id="52824"/>
    <lineage>
        <taxon>Eukaryota</taxon>
        <taxon>Viridiplantae</taxon>
        <taxon>Streptophyta</taxon>
        <taxon>Embryophyta</taxon>
        <taxon>Tracheophyta</taxon>
        <taxon>Spermatophyta</taxon>
        <taxon>Magnoliopsida</taxon>
        <taxon>eudicotyledons</taxon>
        <taxon>Gunneridae</taxon>
        <taxon>Pentapetalae</taxon>
        <taxon>rosids</taxon>
        <taxon>malvids</taxon>
        <taxon>Brassicales</taxon>
        <taxon>Brassicaceae</taxon>
        <taxon>Brassiceae</taxon>
        <taxon>Brassica</taxon>
    </lineage>
</organism>
<reference evidence="1 2" key="1">
    <citation type="submission" date="2020-02" db="EMBL/GenBank/DDBJ databases">
        <authorList>
            <person name="Ma Q."/>
            <person name="Huang Y."/>
            <person name="Song X."/>
            <person name="Pei D."/>
        </authorList>
    </citation>
    <scope>NUCLEOTIDE SEQUENCE [LARGE SCALE GENOMIC DNA]</scope>
    <source>
        <strain evidence="1">Sxm20200214</strain>
        <tissue evidence="1">Leaf</tissue>
    </source>
</reference>
<dbReference type="EMBL" id="JAAMPC010000017">
    <property type="protein sequence ID" value="KAG2247936.1"/>
    <property type="molecule type" value="Genomic_DNA"/>
</dbReference>
<evidence type="ECO:0000313" key="2">
    <source>
        <dbReference type="Proteomes" id="UP000886595"/>
    </source>
</evidence>
<dbReference type="OrthoDB" id="912661at2759"/>
<accession>A0A8X7TNR9</accession>
<keyword evidence="2" id="KW-1185">Reference proteome</keyword>
<sequence length="283" mass="31684">MFFYRKMMNDNNTPIDTTNVTTTPLNAAAIDGTVTTAGTNTTPTAAATTTTTLPVGNAADETTFHSLFGAGLYQTGNESYRENKLYKSPTNLATPARIPGGAYHGAADMMICIFSCMDTVGGYDQSCPVMELLTSSWEFLLSRVGHNLMVYLLQHTSIFLPFLGKQHQQVWTSSMYRAKRLKWEMAEKASSGGVGLMEESMLLSLVLWVLYLGKNLNLLNLSNWLGKVNVRHGRLPMAMHLTTSQSLSIGLNLIQTRRRRREERDRKKEMTELRWEGDRSLEL</sequence>
<comment type="caution">
    <text evidence="1">The sequence shown here is derived from an EMBL/GenBank/DDBJ whole genome shotgun (WGS) entry which is preliminary data.</text>
</comment>
<name>A0A8X7TNR9_BRACI</name>
<dbReference type="AlphaFoldDB" id="A0A8X7TNR9"/>
<proteinExistence type="predicted"/>
<protein>
    <submittedName>
        <fullName evidence="1">Uncharacterized protein</fullName>
    </submittedName>
</protein>
<gene>
    <name evidence="1" type="ORF">Bca52824_087564</name>
</gene>
<dbReference type="Proteomes" id="UP000886595">
    <property type="component" value="Unassembled WGS sequence"/>
</dbReference>